<accession>A0A8J7FNV9</accession>
<dbReference type="RefSeq" id="WP_194183484.1">
    <property type="nucleotide sequence ID" value="NZ_JADGIK010000007.1"/>
</dbReference>
<dbReference type="InterPro" id="IPR034733">
    <property type="entry name" value="AcCoA_carboxyl_beta"/>
</dbReference>
<keyword evidence="4" id="KW-1185">Reference proteome</keyword>
<dbReference type="Proteomes" id="UP000608754">
    <property type="component" value="Unassembled WGS sequence"/>
</dbReference>
<organism evidence="3 4">
    <name type="scientific">Faecalibacter rhinopitheci</name>
    <dbReference type="NCBI Taxonomy" id="2779678"/>
    <lineage>
        <taxon>Bacteria</taxon>
        <taxon>Pseudomonadati</taxon>
        <taxon>Bacteroidota</taxon>
        <taxon>Flavobacteriia</taxon>
        <taxon>Flavobacteriales</taxon>
        <taxon>Weeksellaceae</taxon>
        <taxon>Faecalibacter</taxon>
    </lineage>
</organism>
<dbReference type="InterPro" id="IPR029045">
    <property type="entry name" value="ClpP/crotonase-like_dom_sf"/>
</dbReference>
<dbReference type="InterPro" id="IPR011762">
    <property type="entry name" value="COA_CT_N"/>
</dbReference>
<evidence type="ECO:0000313" key="3">
    <source>
        <dbReference type="EMBL" id="MBF0597937.1"/>
    </source>
</evidence>
<dbReference type="GO" id="GO:0016874">
    <property type="term" value="F:ligase activity"/>
    <property type="evidence" value="ECO:0007669"/>
    <property type="project" value="InterPro"/>
</dbReference>
<name>A0A8J7FNV9_9FLAO</name>
<gene>
    <name evidence="3" type="ORF">IM532_10880</name>
</gene>
<dbReference type="AlphaFoldDB" id="A0A8J7FNV9"/>
<evidence type="ECO:0000259" key="1">
    <source>
        <dbReference type="PROSITE" id="PS50980"/>
    </source>
</evidence>
<dbReference type="FunFam" id="3.90.226.10:FF:000030">
    <property type="entry name" value="Acetyl-CoA carboxylase carboxyltransferase subunit"/>
    <property type="match status" value="1"/>
</dbReference>
<dbReference type="InterPro" id="IPR045190">
    <property type="entry name" value="MCCB/AccD1-like"/>
</dbReference>
<dbReference type="SUPFAM" id="SSF52096">
    <property type="entry name" value="ClpP/crotonase"/>
    <property type="match status" value="2"/>
</dbReference>
<evidence type="ECO:0000259" key="2">
    <source>
        <dbReference type="PROSITE" id="PS50989"/>
    </source>
</evidence>
<dbReference type="Gene3D" id="3.90.226.10">
    <property type="entry name" value="2-enoyl-CoA Hydratase, Chain A, domain 1"/>
    <property type="match status" value="2"/>
</dbReference>
<dbReference type="FunFam" id="3.90.226.10:FF:000021">
    <property type="entry name" value="Acetyl-CoA carboxylase carboxyltransferase subunit"/>
    <property type="match status" value="1"/>
</dbReference>
<protein>
    <submittedName>
        <fullName evidence="3">Acyl-CoA carboxylase subunit beta</fullName>
    </submittedName>
</protein>
<sequence length="531" mass="58352">MIFQTKINTKAEQYLKNKEGMLELLKKLDLHLEESRFQGAEKHIQRAKDKGKLLARERVELLLDKDSFFLELLPLIGLEGKGFGPGGTSVAGIGLVSGRLCMITSNVATNKGGAIDYATLRKSIRIGEIAMENGLPTINLVESAGANLPEQEKIFNFGGTTFRDITRRSKAGFPTISVVFGNATAGGAYVPGMSDYAIFVKDQAKVFLAGPPLVKMATKEVVDDESLGGAAMHSKISGVSDYLAEDEVDGIRIAREIVQFIRPADEMQPDKCAVVEPLYDPNEILGIISPDIKVPYDCRELIARIVDGSEFSEFKPEYGNTLVTGWAHINGYKIGIIGNNGVLFSESANKGAQFIQLCNQSNVPLLFLQNITGFMVGRKYEEEGIIKNGSKLINAVSNCETPTITIMVGSSYGAGNYAMNGQSYQPRFLFTYPNSKIAVMGPEQLAGVMDIIQREAAEKTGKPYDEEQAKMMQQFMIMEAEKKSNAWFATSEQFDDGIINPVETRNYLKICMKVIHNKAFNASGKFGIFRM</sequence>
<dbReference type="InterPro" id="IPR011763">
    <property type="entry name" value="COA_CT_C"/>
</dbReference>
<evidence type="ECO:0000313" key="4">
    <source>
        <dbReference type="Proteomes" id="UP000608754"/>
    </source>
</evidence>
<dbReference type="Pfam" id="PF01039">
    <property type="entry name" value="Carboxyl_trans"/>
    <property type="match status" value="1"/>
</dbReference>
<dbReference type="PANTHER" id="PTHR22855:SF46">
    <property type="entry name" value="METHYLCROTONOYL-COA CARBOXYLASE"/>
    <property type="match status" value="1"/>
</dbReference>
<feature type="domain" description="CoA carboxyltransferase C-terminal" evidence="2">
    <location>
        <begin position="277"/>
        <end position="517"/>
    </location>
</feature>
<dbReference type="EMBL" id="JADGIK010000007">
    <property type="protein sequence ID" value="MBF0597937.1"/>
    <property type="molecule type" value="Genomic_DNA"/>
</dbReference>
<dbReference type="PROSITE" id="PS50980">
    <property type="entry name" value="COA_CT_NTER"/>
    <property type="match status" value="1"/>
</dbReference>
<feature type="domain" description="CoA carboxyltransferase N-terminal" evidence="1">
    <location>
        <begin position="21"/>
        <end position="273"/>
    </location>
</feature>
<proteinExistence type="predicted"/>
<comment type="caution">
    <text evidence="3">The sequence shown here is derived from an EMBL/GenBank/DDBJ whole genome shotgun (WGS) entry which is preliminary data.</text>
</comment>
<dbReference type="PANTHER" id="PTHR22855">
    <property type="entry name" value="ACETYL, PROPIONYL, PYRUVATE, AND GLUTACONYL CARBOXYLASE-RELATED"/>
    <property type="match status" value="1"/>
</dbReference>
<reference evidence="3" key="1">
    <citation type="submission" date="2020-10" db="EMBL/GenBank/DDBJ databases">
        <authorList>
            <person name="Lu T."/>
            <person name="Wang Q."/>
            <person name="Han X."/>
        </authorList>
    </citation>
    <scope>NUCLEOTIDE SEQUENCE</scope>
    <source>
        <strain evidence="3">WQ 117</strain>
    </source>
</reference>
<dbReference type="PROSITE" id="PS50989">
    <property type="entry name" value="COA_CT_CTER"/>
    <property type="match status" value="1"/>
</dbReference>